<dbReference type="RefSeq" id="WP_059067433.1">
    <property type="nucleotide sequence ID" value="NZ_LNAL01000003.1"/>
</dbReference>
<sequence length="102" mass="12231">MNTFRIVQVGPLSGVQPFQVEERRSVWYLPWSKWQTLKHRSYGHFKTRTSPARFQTVEEARTFIDHVQQKRAAIRARRRNEQAARKQLEHFPRVVEQITWGA</sequence>
<comment type="caution">
    <text evidence="1">The sequence shown here is derived from an EMBL/GenBank/DDBJ whole genome shotgun (WGS) entry which is preliminary data.</text>
</comment>
<keyword evidence="2" id="KW-1185">Reference proteome</keyword>
<dbReference type="AlphaFoldDB" id="A0A9X0L657"/>
<evidence type="ECO:0000313" key="1">
    <source>
        <dbReference type="EMBL" id="KUG09458.1"/>
    </source>
</evidence>
<accession>A0A9X0L657</accession>
<evidence type="ECO:0000313" key="2">
    <source>
        <dbReference type="Proteomes" id="UP000054223"/>
    </source>
</evidence>
<organism evidence="1 2">
    <name type="scientific">Solirubrum puertoriconensis</name>
    <dbReference type="NCBI Taxonomy" id="1751427"/>
    <lineage>
        <taxon>Bacteria</taxon>
        <taxon>Pseudomonadati</taxon>
        <taxon>Bacteroidota</taxon>
        <taxon>Cytophagia</taxon>
        <taxon>Cytophagales</taxon>
    </lineage>
</organism>
<dbReference type="EMBL" id="LNAL01000003">
    <property type="protein sequence ID" value="KUG09458.1"/>
    <property type="molecule type" value="Genomic_DNA"/>
</dbReference>
<reference evidence="1 2" key="1">
    <citation type="submission" date="2015-11" db="EMBL/GenBank/DDBJ databases">
        <title>Solirubrum puertoriconensis gen. nov. an environmental bacteria isolated in Puerto Rico.</title>
        <authorList>
            <person name="Cuebas-Irizarry M.F."/>
            <person name="Montalvo-Rodriguez R."/>
        </authorList>
    </citation>
    <scope>NUCLEOTIDE SEQUENCE [LARGE SCALE GENOMIC DNA]</scope>
    <source>
        <strain evidence="1 2">MC1A</strain>
    </source>
</reference>
<proteinExistence type="predicted"/>
<protein>
    <submittedName>
        <fullName evidence="1">Uncharacterized protein</fullName>
    </submittedName>
</protein>
<name>A0A9X0L657_SOLP1</name>
<gene>
    <name evidence="1" type="ORF">ASU33_17180</name>
</gene>
<dbReference type="Proteomes" id="UP000054223">
    <property type="component" value="Unassembled WGS sequence"/>
</dbReference>